<dbReference type="GO" id="GO:0006612">
    <property type="term" value="P:protein targeting to membrane"/>
    <property type="evidence" value="ECO:0007669"/>
    <property type="project" value="TreeGrafter"/>
</dbReference>
<keyword evidence="3 11" id="KW-0812">Transmembrane</keyword>
<protein>
    <recommendedName>
        <fullName evidence="11">Palmitoyltransferase</fullName>
        <ecNumber evidence="11">2.3.1.225</ecNumber>
    </recommendedName>
</protein>
<dbReference type="STRING" id="1450539.A0A318ZBU4"/>
<feature type="transmembrane region" description="Helical" evidence="11">
    <location>
        <begin position="495"/>
        <end position="517"/>
    </location>
</feature>
<evidence type="ECO:0000256" key="1">
    <source>
        <dbReference type="ARBA" id="ARBA00004127"/>
    </source>
</evidence>
<dbReference type="GO" id="GO:0005794">
    <property type="term" value="C:Golgi apparatus"/>
    <property type="evidence" value="ECO:0007669"/>
    <property type="project" value="TreeGrafter"/>
</dbReference>
<feature type="compositionally biased region" description="Polar residues" evidence="12">
    <location>
        <begin position="178"/>
        <end position="191"/>
    </location>
</feature>
<evidence type="ECO:0000256" key="12">
    <source>
        <dbReference type="SAM" id="MobiDB-lite"/>
    </source>
</evidence>
<dbReference type="PANTHER" id="PTHR22883">
    <property type="entry name" value="ZINC FINGER DHHC DOMAIN CONTAINING PROTEIN"/>
    <property type="match status" value="1"/>
</dbReference>
<keyword evidence="7" id="KW-0449">Lipoprotein</keyword>
<dbReference type="AlphaFoldDB" id="A0A318ZBU4"/>
<evidence type="ECO:0000256" key="8">
    <source>
        <dbReference type="ARBA" id="ARBA00023315"/>
    </source>
</evidence>
<dbReference type="EMBL" id="KZ821234">
    <property type="protein sequence ID" value="PYH44941.1"/>
    <property type="molecule type" value="Genomic_DNA"/>
</dbReference>
<keyword evidence="4 11" id="KW-1133">Transmembrane helix</keyword>
<feature type="transmembrane region" description="Helical" evidence="11">
    <location>
        <begin position="335"/>
        <end position="357"/>
    </location>
</feature>
<dbReference type="GeneID" id="37077627"/>
<dbReference type="Proteomes" id="UP000248349">
    <property type="component" value="Unassembled WGS sequence"/>
</dbReference>
<feature type="domain" description="Palmitoyltransferase DHHC" evidence="13">
    <location>
        <begin position="406"/>
        <end position="531"/>
    </location>
</feature>
<accession>A0A318ZBU4</accession>
<proteinExistence type="inferred from homology"/>
<dbReference type="EC" id="2.3.1.225" evidence="11"/>
<sequence length="608" mass="67481">MSETSDAPNSPPSARHALGIPRPPSVGGISSRMTDMASDDGESSQAFTGMSSQPARSRPSVSRRVPPPARSSITTTSQATTRPGSSGSRLSRSHIPSLTAQGFFRPMSSQRLQAHRGRPVTKGATRDTSEEWGEHGSQNRQSLISNSTAPRESLPPIDQEPPPSRGTEFTDPIIPDRTASNASPMGNTTGRSMGESAKLIHDRERAYKLKPPHLSLGGNHGSPITAEAPQRSPLSFLSLQNRSQIQEARDRAHERLSSAGSTPASIEKHPPSTKRSRLGRNYEYFVGNTIFFGGGRLQNSRDKPVNIATGILVVVPTALFFAYSAPWLWHHISPAIPILFAYLFYLCFSSFVHASVVDPGIIPRNLHQLPPPDPSDDPLAVGPPTNDWVMVKLATSDVAAMDVPVKYCETCCIWRPPRCYHCRVCDNCVETLDHHCVWLNNCVGRRNYRYFLAFVACSTLLALFLLGASLAHILVYRHQEHVSFGTAIDKWRVPWAMVLYGAIAAPYPASLWAYHIFLVGRGETTREYLNSHKFAKADRHRPFTQGSVIRNWLSVLLRPRPPTYMQFKGNYNAGDQRLSTVKRKYLPRHVERQPDIEMQRVSSSQPQE</sequence>
<evidence type="ECO:0000256" key="7">
    <source>
        <dbReference type="ARBA" id="ARBA00023288"/>
    </source>
</evidence>
<dbReference type="OrthoDB" id="9909019at2759"/>
<dbReference type="Pfam" id="PF01529">
    <property type="entry name" value="DHHC"/>
    <property type="match status" value="1"/>
</dbReference>
<feature type="compositionally biased region" description="Basic and acidic residues" evidence="12">
    <location>
        <begin position="124"/>
        <end position="134"/>
    </location>
</feature>
<dbReference type="GO" id="GO:0019706">
    <property type="term" value="F:protein-cysteine S-palmitoyltransferase activity"/>
    <property type="evidence" value="ECO:0007669"/>
    <property type="project" value="UniProtKB-EC"/>
</dbReference>
<comment type="subcellular location">
    <subcellularLocation>
        <location evidence="1">Endomembrane system</location>
        <topology evidence="1">Multi-pass membrane protein</topology>
    </subcellularLocation>
</comment>
<evidence type="ECO:0000256" key="10">
    <source>
        <dbReference type="ARBA" id="ARBA00048048"/>
    </source>
</evidence>
<feature type="region of interest" description="Disordered" evidence="12">
    <location>
        <begin position="243"/>
        <end position="276"/>
    </location>
</feature>
<feature type="transmembrane region" description="Helical" evidence="11">
    <location>
        <begin position="450"/>
        <end position="475"/>
    </location>
</feature>
<keyword evidence="8 11" id="KW-0012">Acyltransferase</keyword>
<comment type="domain">
    <text evidence="11">The DHHC domain is required for palmitoyltransferase activity.</text>
</comment>
<organism evidence="14 15">
    <name type="scientific">Aspergillus saccharolyticus JOP 1030-1</name>
    <dbReference type="NCBI Taxonomy" id="1450539"/>
    <lineage>
        <taxon>Eukaryota</taxon>
        <taxon>Fungi</taxon>
        <taxon>Dikarya</taxon>
        <taxon>Ascomycota</taxon>
        <taxon>Pezizomycotina</taxon>
        <taxon>Eurotiomycetes</taxon>
        <taxon>Eurotiomycetidae</taxon>
        <taxon>Eurotiales</taxon>
        <taxon>Aspergillaceae</taxon>
        <taxon>Aspergillus</taxon>
        <taxon>Aspergillus subgen. Circumdati</taxon>
    </lineage>
</organism>
<evidence type="ECO:0000259" key="13">
    <source>
        <dbReference type="Pfam" id="PF01529"/>
    </source>
</evidence>
<reference evidence="14 15" key="1">
    <citation type="submission" date="2016-12" db="EMBL/GenBank/DDBJ databases">
        <title>The genomes of Aspergillus section Nigri reveals drivers in fungal speciation.</title>
        <authorList>
            <consortium name="DOE Joint Genome Institute"/>
            <person name="Vesth T.C."/>
            <person name="Nybo J."/>
            <person name="Theobald S."/>
            <person name="Brandl J."/>
            <person name="Frisvad J.C."/>
            <person name="Nielsen K.F."/>
            <person name="Lyhne E.K."/>
            <person name="Kogle M.E."/>
            <person name="Kuo A."/>
            <person name="Riley R."/>
            <person name="Clum A."/>
            <person name="Nolan M."/>
            <person name="Lipzen A."/>
            <person name="Salamov A."/>
            <person name="Henrissat B."/>
            <person name="Wiebenga A."/>
            <person name="De Vries R.P."/>
            <person name="Grigoriev I.V."/>
            <person name="Mortensen U.H."/>
            <person name="Andersen M.R."/>
            <person name="Baker S.E."/>
        </authorList>
    </citation>
    <scope>NUCLEOTIDE SEQUENCE [LARGE SCALE GENOMIC DNA]</scope>
    <source>
        <strain evidence="14 15">JOP 1030-1</strain>
    </source>
</reference>
<evidence type="ECO:0000256" key="4">
    <source>
        <dbReference type="ARBA" id="ARBA00022989"/>
    </source>
</evidence>
<keyword evidence="2 11" id="KW-0808">Transferase</keyword>
<evidence type="ECO:0000256" key="3">
    <source>
        <dbReference type="ARBA" id="ARBA00022692"/>
    </source>
</evidence>
<dbReference type="InterPro" id="IPR039859">
    <property type="entry name" value="PFA4/ZDH16/20/ERF2-like"/>
</dbReference>
<keyword evidence="5 11" id="KW-0472">Membrane</keyword>
<comment type="similarity">
    <text evidence="9">Belongs to the DHHC palmitoyltransferase family. ERF2/ZDHHC9 subfamily.</text>
</comment>
<feature type="compositionally biased region" description="Basic and acidic residues" evidence="12">
    <location>
        <begin position="247"/>
        <end position="256"/>
    </location>
</feature>
<gene>
    <name evidence="14" type="ORF">BP01DRAFT_366152</name>
</gene>
<name>A0A318ZBU4_9EURO</name>
<evidence type="ECO:0000256" key="5">
    <source>
        <dbReference type="ARBA" id="ARBA00023136"/>
    </source>
</evidence>
<keyword evidence="15" id="KW-1185">Reference proteome</keyword>
<comment type="catalytic activity">
    <reaction evidence="10 11">
        <text>L-cysteinyl-[protein] + hexadecanoyl-CoA = S-hexadecanoyl-L-cysteinyl-[protein] + CoA</text>
        <dbReference type="Rhea" id="RHEA:36683"/>
        <dbReference type="Rhea" id="RHEA-COMP:10131"/>
        <dbReference type="Rhea" id="RHEA-COMP:11032"/>
        <dbReference type="ChEBI" id="CHEBI:29950"/>
        <dbReference type="ChEBI" id="CHEBI:57287"/>
        <dbReference type="ChEBI" id="CHEBI:57379"/>
        <dbReference type="ChEBI" id="CHEBI:74151"/>
        <dbReference type="EC" id="2.3.1.225"/>
    </reaction>
</comment>
<dbReference type="PROSITE" id="PS50216">
    <property type="entry name" value="DHHC"/>
    <property type="match status" value="1"/>
</dbReference>
<evidence type="ECO:0000256" key="2">
    <source>
        <dbReference type="ARBA" id="ARBA00022679"/>
    </source>
</evidence>
<feature type="compositionally biased region" description="Polar residues" evidence="12">
    <location>
        <begin position="136"/>
        <end position="150"/>
    </location>
</feature>
<keyword evidence="6" id="KW-0564">Palmitate</keyword>
<evidence type="ECO:0000256" key="9">
    <source>
        <dbReference type="ARBA" id="ARBA00023463"/>
    </source>
</evidence>
<dbReference type="GO" id="GO:0005783">
    <property type="term" value="C:endoplasmic reticulum"/>
    <property type="evidence" value="ECO:0007669"/>
    <property type="project" value="TreeGrafter"/>
</dbReference>
<dbReference type="PANTHER" id="PTHR22883:SF43">
    <property type="entry name" value="PALMITOYLTRANSFERASE APP"/>
    <property type="match status" value="1"/>
</dbReference>
<feature type="compositionally biased region" description="Polar residues" evidence="12">
    <location>
        <begin position="43"/>
        <end position="53"/>
    </location>
</feature>
<evidence type="ECO:0000256" key="11">
    <source>
        <dbReference type="RuleBase" id="RU079119"/>
    </source>
</evidence>
<dbReference type="RefSeq" id="XP_025430923.1">
    <property type="nucleotide sequence ID" value="XM_025576398.1"/>
</dbReference>
<feature type="compositionally biased region" description="Polar residues" evidence="12">
    <location>
        <begin position="73"/>
        <end position="83"/>
    </location>
</feature>
<feature type="transmembrane region" description="Helical" evidence="11">
    <location>
        <begin position="305"/>
        <end position="329"/>
    </location>
</feature>
<evidence type="ECO:0000313" key="14">
    <source>
        <dbReference type="EMBL" id="PYH44941.1"/>
    </source>
</evidence>
<dbReference type="InterPro" id="IPR001594">
    <property type="entry name" value="Palmitoyltrfase_DHHC"/>
</dbReference>
<feature type="compositionally biased region" description="Low complexity" evidence="12">
    <location>
        <begin position="54"/>
        <end position="64"/>
    </location>
</feature>
<feature type="region of interest" description="Disordered" evidence="12">
    <location>
        <begin position="1"/>
        <end position="195"/>
    </location>
</feature>
<evidence type="ECO:0000313" key="15">
    <source>
        <dbReference type="Proteomes" id="UP000248349"/>
    </source>
</evidence>
<evidence type="ECO:0000256" key="6">
    <source>
        <dbReference type="ARBA" id="ARBA00023139"/>
    </source>
</evidence>